<reference evidence="9 10" key="1">
    <citation type="submission" date="2017-06" db="EMBL/GenBank/DDBJ databases">
        <authorList>
            <person name="Kim H.J."/>
            <person name="Triplett B.A."/>
        </authorList>
    </citation>
    <scope>NUCLEOTIDE SEQUENCE [LARGE SCALE GENOMIC DNA]</scope>
    <source>
        <strain evidence="9 10">DSM 25597</strain>
    </source>
</reference>
<sequence>MQFRKYLFLLSFLYIPFVAIAQQSYPLYTNDIEAQRTWVDSVYTAMTVEQRIGQLFMVDVFSSDPKAKVDKIRALIKEQHIGGIIFSKGGPMRQAKLNNEFQELAKTPLLIGMDAEWGLSMRLDSTYAFPWNMTLGAIQDNRIVKDVGARVGEHCKRLGVHINFGPVVDINVNPANPIIGNRSFGEDKVNVTEKAIAFLEGMHSTGVLGSAKHFPGHGDTDQDSHKTLPTLDFTLDRLKNIEMYPYKPIIEAGVASVMVAHLNVPNLVPEDGYPTSISPTVVTSVLKDSLQFHGLIFTDALNMKGASNFKEPGEIDLAAFKAGNDILLISNDVPSAALKIKAALESNEITEERLAHSVKKILYAKYKVGLSNYKPVETENLVADLNTTVDDIVYSAAIENALTITKNGKSILPVKNLDNKKIAYVSLGDDSGNHFLKEMRKYTNVSHVKANTLDEMITKLKKYNYVIVGFHRSNANPWKSYAFTDKEKTWLYEIARTNDVVLDLFVRPYAMLDLLSTTNIEAIVHSYQNSKISQEKSAQLIFGAIPSKGKLPVSLKETKAGSGFESGTLRRLSYGIPEEVGISSDSLNKKVDALVRSGITQAMMPGAQVLIARKGKVIYNKSFGYHTYNKKRRVRPDDVYDVASMTKILASLPLLMELRSQGSITLDDTLGELIPELKGTNKSNITLRKALSHYARFKAWIPFYLATLDTVTKKPSQEYYRKAYSKDFNIKVADELYLRSDYTDSIIKRIGESDLRERLSYKYSDLPYYLIKKFLEDYYGKDLNKLTSERFYSSLGANRTGYKPLDRFSKKSIVPSENDTYWRNQRVQGYVHDMGAAMQSNIGGHAGLFSNANDVAKLMQMYLQNGYYGGKRYISKETIEEFNTCTYCDKNVRRGVGFDKPQLSGSGPTCGCVSMTSFGHSGFTGTYTWADPEQDLVYVFLSNRTFPTMENRKLVMSGLRTRIQEAIYESIID</sequence>
<dbReference type="SUPFAM" id="SSF51445">
    <property type="entry name" value="(Trans)glycosidases"/>
    <property type="match status" value="1"/>
</dbReference>
<evidence type="ECO:0000313" key="10">
    <source>
        <dbReference type="Proteomes" id="UP000198379"/>
    </source>
</evidence>
<dbReference type="SUPFAM" id="SSF56601">
    <property type="entry name" value="beta-lactamase/transpeptidase-like"/>
    <property type="match status" value="1"/>
</dbReference>
<dbReference type="SUPFAM" id="SSF52279">
    <property type="entry name" value="Beta-D-glucan exohydrolase, C-terminal domain"/>
    <property type="match status" value="1"/>
</dbReference>
<evidence type="ECO:0000259" key="8">
    <source>
        <dbReference type="Pfam" id="PF00933"/>
    </source>
</evidence>
<dbReference type="AlphaFoldDB" id="A0A238YUF9"/>
<dbReference type="Pfam" id="PF00933">
    <property type="entry name" value="Glyco_hydro_3"/>
    <property type="match status" value="1"/>
</dbReference>
<dbReference type="EC" id="3.2.1.52" evidence="3"/>
<proteinExistence type="inferred from homology"/>
<dbReference type="Gene3D" id="3.40.710.10">
    <property type="entry name" value="DD-peptidase/beta-lactamase superfamily"/>
    <property type="match status" value="1"/>
</dbReference>
<dbReference type="OrthoDB" id="9805821at2"/>
<evidence type="ECO:0000256" key="3">
    <source>
        <dbReference type="ARBA" id="ARBA00012663"/>
    </source>
</evidence>
<evidence type="ECO:0000256" key="4">
    <source>
        <dbReference type="ARBA" id="ARBA00022801"/>
    </source>
</evidence>
<dbReference type="Proteomes" id="UP000198379">
    <property type="component" value="Unassembled WGS sequence"/>
</dbReference>
<organism evidence="9 10">
    <name type="scientific">Dokdonia pacifica</name>
    <dbReference type="NCBI Taxonomy" id="1627892"/>
    <lineage>
        <taxon>Bacteria</taxon>
        <taxon>Pseudomonadati</taxon>
        <taxon>Bacteroidota</taxon>
        <taxon>Flavobacteriia</taxon>
        <taxon>Flavobacteriales</taxon>
        <taxon>Flavobacteriaceae</taxon>
        <taxon>Dokdonia</taxon>
    </lineage>
</organism>
<dbReference type="Pfam" id="PF00144">
    <property type="entry name" value="Beta-lactamase"/>
    <property type="match status" value="1"/>
</dbReference>
<keyword evidence="4" id="KW-0378">Hydrolase</keyword>
<feature type="domain" description="Beta-lactamase-related" evidence="7">
    <location>
        <begin position="591"/>
        <end position="952"/>
    </location>
</feature>
<dbReference type="InterPro" id="IPR050226">
    <property type="entry name" value="NagZ_Beta-hexosaminidase"/>
</dbReference>
<evidence type="ECO:0000256" key="2">
    <source>
        <dbReference type="ARBA" id="ARBA00005336"/>
    </source>
</evidence>
<feature type="chain" id="PRO_5012805509" description="beta-N-acetylhexosaminidase" evidence="6">
    <location>
        <begin position="22"/>
        <end position="973"/>
    </location>
</feature>
<dbReference type="InterPro" id="IPR036881">
    <property type="entry name" value="Glyco_hydro_3_C_sf"/>
</dbReference>
<comment type="catalytic activity">
    <reaction evidence="1">
        <text>Hydrolysis of terminal non-reducing N-acetyl-D-hexosamine residues in N-acetyl-beta-D-hexosaminides.</text>
        <dbReference type="EC" id="3.2.1.52"/>
    </reaction>
</comment>
<dbReference type="GO" id="GO:0004563">
    <property type="term" value="F:beta-N-acetylhexosaminidase activity"/>
    <property type="evidence" value="ECO:0007669"/>
    <property type="project" value="UniProtKB-EC"/>
</dbReference>
<dbReference type="Gene3D" id="3.20.20.300">
    <property type="entry name" value="Glycoside hydrolase, family 3, N-terminal domain"/>
    <property type="match status" value="1"/>
</dbReference>
<dbReference type="InterPro" id="IPR036962">
    <property type="entry name" value="Glyco_hydro_3_N_sf"/>
</dbReference>
<dbReference type="InterPro" id="IPR017853">
    <property type="entry name" value="GH"/>
</dbReference>
<evidence type="ECO:0000256" key="5">
    <source>
        <dbReference type="ARBA" id="ARBA00023295"/>
    </source>
</evidence>
<dbReference type="EMBL" id="FZNY01000002">
    <property type="protein sequence ID" value="SNR74777.1"/>
    <property type="molecule type" value="Genomic_DNA"/>
</dbReference>
<accession>A0A238YUF9</accession>
<name>A0A238YUF9_9FLAO</name>
<dbReference type="GO" id="GO:0005975">
    <property type="term" value="P:carbohydrate metabolic process"/>
    <property type="evidence" value="ECO:0007669"/>
    <property type="project" value="InterPro"/>
</dbReference>
<dbReference type="InterPro" id="IPR012338">
    <property type="entry name" value="Beta-lactam/transpept-like"/>
</dbReference>
<evidence type="ECO:0000259" key="7">
    <source>
        <dbReference type="Pfam" id="PF00144"/>
    </source>
</evidence>
<dbReference type="PANTHER" id="PTHR30480:SF13">
    <property type="entry name" value="BETA-HEXOSAMINIDASE"/>
    <property type="match status" value="1"/>
</dbReference>
<keyword evidence="10" id="KW-1185">Reference proteome</keyword>
<keyword evidence="6" id="KW-0732">Signal</keyword>
<dbReference type="GO" id="GO:0009254">
    <property type="term" value="P:peptidoglycan turnover"/>
    <property type="evidence" value="ECO:0007669"/>
    <property type="project" value="TreeGrafter"/>
</dbReference>
<evidence type="ECO:0000256" key="6">
    <source>
        <dbReference type="SAM" id="SignalP"/>
    </source>
</evidence>
<protein>
    <recommendedName>
        <fullName evidence="3">beta-N-acetylhexosaminidase</fullName>
        <ecNumber evidence="3">3.2.1.52</ecNumber>
    </recommendedName>
</protein>
<dbReference type="PANTHER" id="PTHR30480">
    <property type="entry name" value="BETA-HEXOSAMINIDASE-RELATED"/>
    <property type="match status" value="1"/>
</dbReference>
<feature type="signal peptide" evidence="6">
    <location>
        <begin position="1"/>
        <end position="21"/>
    </location>
</feature>
<feature type="domain" description="Glycoside hydrolase family 3 N-terminal" evidence="8">
    <location>
        <begin position="47"/>
        <end position="362"/>
    </location>
</feature>
<dbReference type="InterPro" id="IPR001466">
    <property type="entry name" value="Beta-lactam-related"/>
</dbReference>
<dbReference type="InterPro" id="IPR001764">
    <property type="entry name" value="Glyco_hydro_3_N"/>
</dbReference>
<evidence type="ECO:0000256" key="1">
    <source>
        <dbReference type="ARBA" id="ARBA00001231"/>
    </source>
</evidence>
<gene>
    <name evidence="9" type="ORF">SAMN06265376_102373</name>
</gene>
<keyword evidence="5" id="KW-0326">Glycosidase</keyword>
<dbReference type="Gene3D" id="3.40.50.1700">
    <property type="entry name" value="Glycoside hydrolase family 3 C-terminal domain"/>
    <property type="match status" value="1"/>
</dbReference>
<evidence type="ECO:0000313" key="9">
    <source>
        <dbReference type="EMBL" id="SNR74777.1"/>
    </source>
</evidence>
<dbReference type="RefSeq" id="WP_089371125.1">
    <property type="nucleotide sequence ID" value="NZ_BMEP01000001.1"/>
</dbReference>
<comment type="similarity">
    <text evidence="2">Belongs to the glycosyl hydrolase 3 family.</text>
</comment>